<dbReference type="HOGENOM" id="CLU_859455_0_0_2"/>
<accession>E0SNJ4</accession>
<evidence type="ECO:0000256" key="1">
    <source>
        <dbReference type="SAM" id="Phobius"/>
    </source>
</evidence>
<dbReference type="KEGG" id="iag:Igag_0975"/>
<dbReference type="BioCyc" id="IAGG583356:GHAH-958-MONOMER"/>
<dbReference type="CDD" id="cd00198">
    <property type="entry name" value="vWFA"/>
    <property type="match status" value="1"/>
</dbReference>
<dbReference type="SUPFAM" id="SSF53300">
    <property type="entry name" value="vWA-like"/>
    <property type="match status" value="1"/>
</dbReference>
<evidence type="ECO:0000259" key="2">
    <source>
        <dbReference type="PROSITE" id="PS50234"/>
    </source>
</evidence>
<dbReference type="SMART" id="SM00327">
    <property type="entry name" value="VWA"/>
    <property type="match status" value="1"/>
</dbReference>
<organism evidence="3 4">
    <name type="scientific">Ignisphaera aggregans (strain DSM 17230 / JCM 13409 / AQ1.S1)</name>
    <dbReference type="NCBI Taxonomy" id="583356"/>
    <lineage>
        <taxon>Archaea</taxon>
        <taxon>Thermoproteota</taxon>
        <taxon>Thermoprotei</taxon>
        <taxon>Desulfurococcales</taxon>
        <taxon>Desulfurococcaceae</taxon>
        <taxon>Ignisphaera</taxon>
    </lineage>
</organism>
<name>E0SNJ4_IGNAA</name>
<feature type="transmembrane region" description="Helical" evidence="1">
    <location>
        <begin position="62"/>
        <end position="82"/>
    </location>
</feature>
<evidence type="ECO:0000313" key="3">
    <source>
        <dbReference type="EMBL" id="ADM27790.1"/>
    </source>
</evidence>
<dbReference type="STRING" id="583356.Igag_0975"/>
<dbReference type="Proteomes" id="UP000001304">
    <property type="component" value="Chromosome"/>
</dbReference>
<dbReference type="EMBL" id="CP002098">
    <property type="protein sequence ID" value="ADM27790.1"/>
    <property type="molecule type" value="Genomic_DNA"/>
</dbReference>
<gene>
    <name evidence="3" type="ordered locus">Igag_0975</name>
</gene>
<dbReference type="AlphaFoldDB" id="E0SNJ4"/>
<keyword evidence="1" id="KW-0472">Membrane</keyword>
<feature type="domain" description="VWFA" evidence="2">
    <location>
        <begin position="104"/>
        <end position="269"/>
    </location>
</feature>
<evidence type="ECO:0000313" key="4">
    <source>
        <dbReference type="Proteomes" id="UP000001304"/>
    </source>
</evidence>
<keyword evidence="4" id="KW-1185">Reference proteome</keyword>
<dbReference type="InterPro" id="IPR002035">
    <property type="entry name" value="VWF_A"/>
</dbReference>
<keyword evidence="1" id="KW-0812">Transmembrane</keyword>
<proteinExistence type="predicted"/>
<dbReference type="PROSITE" id="PS50234">
    <property type="entry name" value="VWFA"/>
    <property type="match status" value="1"/>
</dbReference>
<keyword evidence="1" id="KW-1133">Transmembrane helix</keyword>
<dbReference type="InterPro" id="IPR036465">
    <property type="entry name" value="vWFA_dom_sf"/>
</dbReference>
<sequence>MRITIQNPLMGIVIGLILIAIVFYTHRAFPRPIYRKLYRVGHTYLSFYRGERQRRSSRLSTLFIKIAIASLLAVALAGISIVEYVRIPIESSSISSLSFNARTPVVIIVDTSGSMADNMDSVKYALRTMVSLFNNTIDIGLVEFSHSIKSAIPPTPNRSYIDMVIDRMEAGGGTMYSFALSTALSWLRPYRELNVSAFTVFITDGLPGDPQDYRPLLDEYNKLGIPIYTVFIGEDPRGIDETKLIASKTGGEQFTVESIDRLSDTLNTIASKINTIIANINVEISMYKEIEMSKPLTPYILAIAGVLYTILRFLTYRKTSLSF</sequence>
<dbReference type="Pfam" id="PF00092">
    <property type="entry name" value="VWA"/>
    <property type="match status" value="1"/>
</dbReference>
<dbReference type="Gene3D" id="3.40.50.410">
    <property type="entry name" value="von Willebrand factor, type A domain"/>
    <property type="match status" value="1"/>
</dbReference>
<protein>
    <submittedName>
        <fullName evidence="3">von Willebrand factor type A</fullName>
    </submittedName>
</protein>
<reference evidence="3 4" key="1">
    <citation type="journal article" date="2010" name="Stand. Genomic Sci.">
        <title>Complete genome sequence of Ignisphaera aggregans type strain (AQ1.S1).</title>
        <authorList>
            <person name="Goker M."/>
            <person name="Held B."/>
            <person name="Lapidus A."/>
            <person name="Nolan M."/>
            <person name="Spring S."/>
            <person name="Yasawong M."/>
            <person name="Lucas S."/>
            <person name="Glavina Del Rio T."/>
            <person name="Tice H."/>
            <person name="Cheng J.F."/>
            <person name="Goodwin L."/>
            <person name="Tapia R."/>
            <person name="Pitluck S."/>
            <person name="Liolios K."/>
            <person name="Ivanova N."/>
            <person name="Mavromatis K."/>
            <person name="Mikhailova N."/>
            <person name="Pati A."/>
            <person name="Chen A."/>
            <person name="Palaniappan K."/>
            <person name="Brambilla E."/>
            <person name="Land M."/>
            <person name="Hauser L."/>
            <person name="Chang Y.J."/>
            <person name="Jeffries C.D."/>
            <person name="Brettin T."/>
            <person name="Detter J.C."/>
            <person name="Han C."/>
            <person name="Rohde M."/>
            <person name="Sikorski J."/>
            <person name="Woyke T."/>
            <person name="Bristow J."/>
            <person name="Eisen J.A."/>
            <person name="Markowitz V."/>
            <person name="Hugenholtz P."/>
            <person name="Kyrpides N.C."/>
            <person name="Klenk H.P."/>
        </authorList>
    </citation>
    <scope>NUCLEOTIDE SEQUENCE [LARGE SCALE GENOMIC DNA]</scope>
    <source>
        <strain evidence="4">DSM 17230 / JCM 13409 / AQ1.S1</strain>
    </source>
</reference>
<feature type="transmembrane region" description="Helical" evidence="1">
    <location>
        <begin position="12"/>
        <end position="29"/>
    </location>
</feature>
<feature type="transmembrane region" description="Helical" evidence="1">
    <location>
        <begin position="296"/>
        <end position="314"/>
    </location>
</feature>